<gene>
    <name evidence="3" type="ORF">HNR30_006621</name>
</gene>
<proteinExistence type="predicted"/>
<evidence type="ECO:0000256" key="2">
    <source>
        <dbReference type="SAM" id="Phobius"/>
    </source>
</evidence>
<dbReference type="Proteomes" id="UP000530928">
    <property type="component" value="Unassembled WGS sequence"/>
</dbReference>
<feature type="transmembrane region" description="Helical" evidence="2">
    <location>
        <begin position="95"/>
        <end position="117"/>
    </location>
</feature>
<keyword evidence="2" id="KW-1133">Transmembrane helix</keyword>
<sequence>MTSPHDPQPGYSDYQPYGAPYGQQPPPTSGHGHLPPAVQRTVENTRTQAIVALTVNFISVASCCNVFGLVGGILAWRALSKATTDLPGAKSLTKWSWIVFGTGFAIMAIVMGIAIAVDTRNGD</sequence>
<comment type="caution">
    <text evidence="3">The sequence shown here is derived from an EMBL/GenBank/DDBJ whole genome shotgun (WGS) entry which is preliminary data.</text>
</comment>
<organism evidence="3 4">
    <name type="scientific">Nonomuraea soli</name>
    <dbReference type="NCBI Taxonomy" id="1032476"/>
    <lineage>
        <taxon>Bacteria</taxon>
        <taxon>Bacillati</taxon>
        <taxon>Actinomycetota</taxon>
        <taxon>Actinomycetes</taxon>
        <taxon>Streptosporangiales</taxon>
        <taxon>Streptosporangiaceae</taxon>
        <taxon>Nonomuraea</taxon>
    </lineage>
</organism>
<dbReference type="AlphaFoldDB" id="A0A7W0CQF3"/>
<accession>A0A7W0CQF3</accession>
<evidence type="ECO:0000313" key="3">
    <source>
        <dbReference type="EMBL" id="MBA2895235.1"/>
    </source>
</evidence>
<feature type="region of interest" description="Disordered" evidence="1">
    <location>
        <begin position="1"/>
        <end position="36"/>
    </location>
</feature>
<keyword evidence="2" id="KW-0812">Transmembrane</keyword>
<evidence type="ECO:0000256" key="1">
    <source>
        <dbReference type="SAM" id="MobiDB-lite"/>
    </source>
</evidence>
<keyword evidence="2" id="KW-0472">Membrane</keyword>
<dbReference type="RefSeq" id="WP_181614008.1">
    <property type="nucleotide sequence ID" value="NZ_BAABAM010000009.1"/>
</dbReference>
<feature type="transmembrane region" description="Helical" evidence="2">
    <location>
        <begin position="49"/>
        <end position="75"/>
    </location>
</feature>
<dbReference type="EMBL" id="JACDUR010000007">
    <property type="protein sequence ID" value="MBA2895235.1"/>
    <property type="molecule type" value="Genomic_DNA"/>
</dbReference>
<name>A0A7W0CQF3_9ACTN</name>
<reference evidence="3 4" key="1">
    <citation type="submission" date="2020-07" db="EMBL/GenBank/DDBJ databases">
        <title>Genomic Encyclopedia of Type Strains, Phase IV (KMG-IV): sequencing the most valuable type-strain genomes for metagenomic binning, comparative biology and taxonomic classification.</title>
        <authorList>
            <person name="Goeker M."/>
        </authorList>
    </citation>
    <scope>NUCLEOTIDE SEQUENCE [LARGE SCALE GENOMIC DNA]</scope>
    <source>
        <strain evidence="3 4">DSM 45533</strain>
    </source>
</reference>
<evidence type="ECO:0000313" key="4">
    <source>
        <dbReference type="Proteomes" id="UP000530928"/>
    </source>
</evidence>
<protein>
    <submittedName>
        <fullName evidence="3">Putative lysophospholipase L1 biosynthesis ABC-type transport system permease subunit</fullName>
    </submittedName>
</protein>
<keyword evidence="4" id="KW-1185">Reference proteome</keyword>